<dbReference type="OrthoDB" id="9973021at2759"/>
<dbReference type="PANTHER" id="PTHR46432:SF1">
    <property type="entry name" value="F-BOX ONLY PROTEIN 42"/>
    <property type="match status" value="1"/>
</dbReference>
<dbReference type="InterPro" id="IPR015915">
    <property type="entry name" value="Kelch-typ_b-propeller"/>
</dbReference>
<dbReference type="SUPFAM" id="SSF81383">
    <property type="entry name" value="F-box domain"/>
    <property type="match status" value="1"/>
</dbReference>
<evidence type="ECO:0000313" key="3">
    <source>
        <dbReference type="EnsemblMetazoa" id="KAF7495183.1"/>
    </source>
</evidence>
<evidence type="ECO:0000313" key="2">
    <source>
        <dbReference type="EMBL" id="KAF7495183.1"/>
    </source>
</evidence>
<accession>A0A834RED7</accession>
<evidence type="ECO:0000313" key="4">
    <source>
        <dbReference type="Proteomes" id="UP000070412"/>
    </source>
</evidence>
<dbReference type="GO" id="GO:1990756">
    <property type="term" value="F:ubiquitin-like ligase-substrate adaptor activity"/>
    <property type="evidence" value="ECO:0007669"/>
    <property type="project" value="TreeGrafter"/>
</dbReference>
<sequence length="522" mass="61218">MDCNHSSSNRSITKSSSKLIETVDENCSKQCCFSLPFIVTKKILSHLNYYQMLQLRLVCKYWQSAVDDYIMTSNHSFLNKFLLYRLEWVLVKQQIENYSASMNRSKKLRAIPKMSARIHFLSCCVDDSLYIFGGCGNILRCYNDLWRFDIENKMWHRIIPEGDLPLPRLYASFNYYEQCDKKTGEKSKYIVLYGGISQFRRNERKELEDALDTIHLFDINQNRWRLVSIKGKINLKSSKHFATIIGDELIVSGGRRYANGKKITKEAIYVFDLKKQYWRCQYHVWSTNLYTTNSNFDILNPFFSIEDIEFSKFFAPNSFVLDDHHILYVGFSLDDVTDSKTFLLELNKNHTNTCDKCTNAYENGTQSSCTWIWHPIDINLRNFDFTSGQFCKIGNWLIFLSMKYDRFQALDMFFESNIILFSREFPWREIDTYAPRLTNEDSILNFHIFDISNIISERTISYKLLLRPKIDSITSCDPMISFCMFAVSSSIVLFSGCSVKNGKRNDSSESFLNKLFLLVSRP</sequence>
<reference evidence="2" key="2">
    <citation type="submission" date="2020-01" db="EMBL/GenBank/DDBJ databases">
        <authorList>
            <person name="Korhonen P.K.K."/>
            <person name="Guangxu M.G."/>
            <person name="Wang T.W."/>
            <person name="Stroehlein A.J.S."/>
            <person name="Young N.D."/>
            <person name="Ang C.-S.A."/>
            <person name="Fernando D.W.F."/>
            <person name="Lu H.L."/>
            <person name="Taylor S.T."/>
            <person name="Ehtesham M.E.M."/>
            <person name="Najaraj S.H.N."/>
            <person name="Harsha G.H.G."/>
            <person name="Madugundu A.M."/>
            <person name="Renuse S.R."/>
            <person name="Holt D.H."/>
            <person name="Pandey A.P."/>
            <person name="Papenfuss A.P."/>
            <person name="Gasser R.B.G."/>
            <person name="Fischer K.F."/>
        </authorList>
    </citation>
    <scope>NUCLEOTIDE SEQUENCE</scope>
    <source>
        <strain evidence="2">SSS_KF_BRIS2020</strain>
    </source>
</reference>
<evidence type="ECO:0000259" key="1">
    <source>
        <dbReference type="PROSITE" id="PS50181"/>
    </source>
</evidence>
<dbReference type="SUPFAM" id="SSF117281">
    <property type="entry name" value="Kelch motif"/>
    <property type="match status" value="1"/>
</dbReference>
<protein>
    <submittedName>
        <fullName evidence="2">F-box only protein 42</fullName>
    </submittedName>
</protein>
<dbReference type="InterPro" id="IPR001810">
    <property type="entry name" value="F-box_dom"/>
</dbReference>
<feature type="domain" description="F-box" evidence="1">
    <location>
        <begin position="29"/>
        <end position="80"/>
    </location>
</feature>
<dbReference type="AlphaFoldDB" id="A0A834RED7"/>
<dbReference type="EnsemblMetazoa" id="SSS_3303s_mrna">
    <property type="protein sequence ID" value="KAF7495183.1"/>
    <property type="gene ID" value="SSS_3303"/>
</dbReference>
<dbReference type="PANTHER" id="PTHR46432">
    <property type="entry name" value="F-BOX ONLY PROTEIN 42"/>
    <property type="match status" value="1"/>
</dbReference>
<dbReference type="EMBL" id="WVUK01000050">
    <property type="protein sequence ID" value="KAF7495183.1"/>
    <property type="molecule type" value="Genomic_DNA"/>
</dbReference>
<dbReference type="GO" id="GO:0019005">
    <property type="term" value="C:SCF ubiquitin ligase complex"/>
    <property type="evidence" value="ECO:0007669"/>
    <property type="project" value="TreeGrafter"/>
</dbReference>
<name>A0A834RED7_SARSC</name>
<dbReference type="InterPro" id="IPR036047">
    <property type="entry name" value="F-box-like_dom_sf"/>
</dbReference>
<dbReference type="InterPro" id="IPR052821">
    <property type="entry name" value="F-box_only_SRC"/>
</dbReference>
<reference evidence="4" key="1">
    <citation type="journal article" date="2020" name="PLoS Negl. Trop. Dis.">
        <title>High-quality nuclear genome for Sarcoptes scabiei-A critical resource for a neglected parasite.</title>
        <authorList>
            <person name="Korhonen P.K."/>
            <person name="Gasser R.B."/>
            <person name="Ma G."/>
            <person name="Wang T."/>
            <person name="Stroehlein A.J."/>
            <person name="Young N.D."/>
            <person name="Ang C.S."/>
            <person name="Fernando D.D."/>
            <person name="Lu H.C."/>
            <person name="Taylor S."/>
            <person name="Reynolds S.L."/>
            <person name="Mofiz E."/>
            <person name="Najaraj S.H."/>
            <person name="Gowda H."/>
            <person name="Madugundu A."/>
            <person name="Renuse S."/>
            <person name="Holt D."/>
            <person name="Pandey A."/>
            <person name="Papenfuss A.T."/>
            <person name="Fischer K."/>
        </authorList>
    </citation>
    <scope>NUCLEOTIDE SEQUENCE [LARGE SCALE GENOMIC DNA]</scope>
</reference>
<reference evidence="3" key="3">
    <citation type="submission" date="2022-06" db="UniProtKB">
        <authorList>
            <consortium name="EnsemblMetazoa"/>
        </authorList>
    </citation>
    <scope>IDENTIFICATION</scope>
</reference>
<proteinExistence type="predicted"/>
<dbReference type="Pfam" id="PF00646">
    <property type="entry name" value="F-box"/>
    <property type="match status" value="1"/>
</dbReference>
<dbReference type="Pfam" id="PF24681">
    <property type="entry name" value="Kelch_KLHDC2_KLHL20_DRC7"/>
    <property type="match status" value="1"/>
</dbReference>
<dbReference type="Gene3D" id="2.120.10.80">
    <property type="entry name" value="Kelch-type beta propeller"/>
    <property type="match status" value="1"/>
</dbReference>
<gene>
    <name evidence="2" type="ORF">SSS_3303</name>
</gene>
<dbReference type="Proteomes" id="UP000070412">
    <property type="component" value="Unassembled WGS sequence"/>
</dbReference>
<organism evidence="2">
    <name type="scientific">Sarcoptes scabiei</name>
    <name type="common">Itch mite</name>
    <name type="synonym">Acarus scabiei</name>
    <dbReference type="NCBI Taxonomy" id="52283"/>
    <lineage>
        <taxon>Eukaryota</taxon>
        <taxon>Metazoa</taxon>
        <taxon>Ecdysozoa</taxon>
        <taxon>Arthropoda</taxon>
        <taxon>Chelicerata</taxon>
        <taxon>Arachnida</taxon>
        <taxon>Acari</taxon>
        <taxon>Acariformes</taxon>
        <taxon>Sarcoptiformes</taxon>
        <taxon>Astigmata</taxon>
        <taxon>Psoroptidia</taxon>
        <taxon>Sarcoptoidea</taxon>
        <taxon>Sarcoptidae</taxon>
        <taxon>Sarcoptinae</taxon>
        <taxon>Sarcoptes</taxon>
    </lineage>
</organism>
<dbReference type="PROSITE" id="PS50181">
    <property type="entry name" value="FBOX"/>
    <property type="match status" value="1"/>
</dbReference>
<dbReference type="SMART" id="SM00256">
    <property type="entry name" value="FBOX"/>
    <property type="match status" value="1"/>
</dbReference>
<keyword evidence="4" id="KW-1185">Reference proteome</keyword>